<dbReference type="STRING" id="641691.SAMN05421636_104397"/>
<dbReference type="SUPFAM" id="SSF109604">
    <property type="entry name" value="HD-domain/PDEase-like"/>
    <property type="match status" value="1"/>
</dbReference>
<dbReference type="OrthoDB" id="5728337at2"/>
<reference evidence="2 3" key="1">
    <citation type="submission" date="2016-10" db="EMBL/GenBank/DDBJ databases">
        <authorList>
            <person name="de Groot N.N."/>
        </authorList>
    </citation>
    <scope>NUCLEOTIDE SEQUENCE [LARGE SCALE GENOMIC DNA]</scope>
    <source>
        <strain evidence="2 3">DSM 23421</strain>
    </source>
</reference>
<dbReference type="EMBL" id="FNAO01000004">
    <property type="protein sequence ID" value="SDE33680.1"/>
    <property type="molecule type" value="Genomic_DNA"/>
</dbReference>
<keyword evidence="3" id="KW-1185">Reference proteome</keyword>
<dbReference type="Gene3D" id="1.10.3210.10">
    <property type="entry name" value="Hypothetical protein af1432"/>
    <property type="match status" value="1"/>
</dbReference>
<accession>A0A1G7C4I0</accession>
<dbReference type="AlphaFoldDB" id="A0A1G7C4I0"/>
<sequence length="200" mass="22808">METIIRKTKIHCIGLLLRSRCGSLPFHNVGHTVEVYENVLKIGMYGGRNLEDLEPVLLAALFHDTGYTTVFKGHEDMSVIEANHFLAANKYPVPQTVSVIGCINATKMPQQPKMPLENIICDADLFHLGTGSFWKKNNMLRTELAKFQGLNYSISDWNTLNIKFLENHRFCTSYGVDILEPVKQEHLKELKSNREKIQHP</sequence>
<dbReference type="Proteomes" id="UP000199109">
    <property type="component" value="Unassembled WGS sequence"/>
</dbReference>
<evidence type="ECO:0000313" key="2">
    <source>
        <dbReference type="EMBL" id="SDE33680.1"/>
    </source>
</evidence>
<dbReference type="CDD" id="cd00077">
    <property type="entry name" value="HDc"/>
    <property type="match status" value="1"/>
</dbReference>
<organism evidence="2 3">
    <name type="scientific">Pricia antarctica</name>
    <dbReference type="NCBI Taxonomy" id="641691"/>
    <lineage>
        <taxon>Bacteria</taxon>
        <taxon>Pseudomonadati</taxon>
        <taxon>Bacteroidota</taxon>
        <taxon>Flavobacteriia</taxon>
        <taxon>Flavobacteriales</taxon>
        <taxon>Flavobacteriaceae</taxon>
        <taxon>Pricia</taxon>
    </lineage>
</organism>
<name>A0A1G7C4I0_9FLAO</name>
<dbReference type="SMART" id="SM00471">
    <property type="entry name" value="HDc"/>
    <property type="match status" value="1"/>
</dbReference>
<protein>
    <submittedName>
        <fullName evidence="2">HD domain-containing protein</fullName>
    </submittedName>
</protein>
<proteinExistence type="predicted"/>
<evidence type="ECO:0000313" key="3">
    <source>
        <dbReference type="Proteomes" id="UP000199109"/>
    </source>
</evidence>
<evidence type="ECO:0000259" key="1">
    <source>
        <dbReference type="SMART" id="SM00471"/>
    </source>
</evidence>
<feature type="domain" description="HD/PDEase" evidence="1">
    <location>
        <begin position="24"/>
        <end position="138"/>
    </location>
</feature>
<dbReference type="InterPro" id="IPR003607">
    <property type="entry name" value="HD/PDEase_dom"/>
</dbReference>
<dbReference type="Pfam" id="PF01966">
    <property type="entry name" value="HD"/>
    <property type="match status" value="1"/>
</dbReference>
<dbReference type="InterPro" id="IPR006674">
    <property type="entry name" value="HD_domain"/>
</dbReference>
<dbReference type="RefSeq" id="WP_091868054.1">
    <property type="nucleotide sequence ID" value="NZ_FNAO01000004.1"/>
</dbReference>
<gene>
    <name evidence="2" type="ORF">SAMN05421636_104397</name>
</gene>